<keyword evidence="2" id="KW-1185">Reference proteome</keyword>
<protein>
    <submittedName>
        <fullName evidence="1">Uncharacterized protein</fullName>
    </submittedName>
</protein>
<comment type="caution">
    <text evidence="1">The sequence shown here is derived from an EMBL/GenBank/DDBJ whole genome shotgun (WGS) entry which is preliminary data.</text>
</comment>
<sequence length="132" mass="14729">MFFCFAFNLYFIRLLSYSTSTIFILNSFPHFQSLSSVYTKITLSSLDREISPDGSPFDTCLYDDNAMSDHVVNSAPAPFVVVGDSPLPILTSSDVEIQRVPVYSIIFAGALDWIQREVVKVFKDCSLAALPK</sequence>
<proteinExistence type="predicted"/>
<evidence type="ECO:0000313" key="2">
    <source>
        <dbReference type="Proteomes" id="UP001157006"/>
    </source>
</evidence>
<dbReference type="AlphaFoldDB" id="A0AAV0YI74"/>
<reference evidence="1 2" key="1">
    <citation type="submission" date="2023-01" db="EMBL/GenBank/DDBJ databases">
        <authorList>
            <person name="Kreplak J."/>
        </authorList>
    </citation>
    <scope>NUCLEOTIDE SEQUENCE [LARGE SCALE GENOMIC DNA]</scope>
</reference>
<dbReference type="EMBL" id="CATIWC010001930">
    <property type="protein sequence ID" value="CAI8584548.1"/>
    <property type="molecule type" value="Genomic_DNA"/>
</dbReference>
<organism evidence="1 2">
    <name type="scientific">Vicia faba</name>
    <name type="common">Broad bean</name>
    <name type="synonym">Faba vulgaris</name>
    <dbReference type="NCBI Taxonomy" id="3906"/>
    <lineage>
        <taxon>Eukaryota</taxon>
        <taxon>Viridiplantae</taxon>
        <taxon>Streptophyta</taxon>
        <taxon>Embryophyta</taxon>
        <taxon>Tracheophyta</taxon>
        <taxon>Spermatophyta</taxon>
        <taxon>Magnoliopsida</taxon>
        <taxon>eudicotyledons</taxon>
        <taxon>Gunneridae</taxon>
        <taxon>Pentapetalae</taxon>
        <taxon>rosids</taxon>
        <taxon>fabids</taxon>
        <taxon>Fabales</taxon>
        <taxon>Fabaceae</taxon>
        <taxon>Papilionoideae</taxon>
        <taxon>50 kb inversion clade</taxon>
        <taxon>NPAAA clade</taxon>
        <taxon>Hologalegina</taxon>
        <taxon>IRL clade</taxon>
        <taxon>Fabeae</taxon>
        <taxon>Vicia</taxon>
    </lineage>
</organism>
<accession>A0AAV0YI74</accession>
<gene>
    <name evidence="1" type="ORF">VFH_U080200</name>
</gene>
<evidence type="ECO:0000313" key="1">
    <source>
        <dbReference type="EMBL" id="CAI8584548.1"/>
    </source>
</evidence>
<dbReference type="Proteomes" id="UP001157006">
    <property type="component" value="Unassembled WGS sequence"/>
</dbReference>
<name>A0AAV0YI74_VICFA</name>